<dbReference type="PROSITE" id="PS51892">
    <property type="entry name" value="SUBTILASE"/>
    <property type="match status" value="1"/>
</dbReference>
<dbReference type="AlphaFoldDB" id="A0AA38UBE5"/>
<evidence type="ECO:0000256" key="8">
    <source>
        <dbReference type="ARBA" id="ARBA00022837"/>
    </source>
</evidence>
<keyword evidence="7 14" id="KW-0720">Serine protease</keyword>
<dbReference type="EMBL" id="MU806392">
    <property type="protein sequence ID" value="KAJ3835635.1"/>
    <property type="molecule type" value="Genomic_DNA"/>
</dbReference>
<feature type="signal peptide" evidence="17">
    <location>
        <begin position="1"/>
        <end position="20"/>
    </location>
</feature>
<keyword evidence="3 14" id="KW-0645">Protease</keyword>
<evidence type="ECO:0000256" key="11">
    <source>
        <dbReference type="ARBA" id="ARBA00023145"/>
    </source>
</evidence>
<dbReference type="FunFam" id="2.60.120.260:FF:000026">
    <property type="entry name" value="proprotein convertase subtilisin/kexin type 7"/>
    <property type="match status" value="1"/>
</dbReference>
<evidence type="ECO:0000256" key="15">
    <source>
        <dbReference type="SAM" id="MobiDB-lite"/>
    </source>
</evidence>
<dbReference type="Pfam" id="PF01483">
    <property type="entry name" value="P_proprotein"/>
    <property type="match status" value="1"/>
</dbReference>
<sequence length="921" mass="100620">MRCCLPLSLLLAVLLHPSFSSVFASTISDSQPTHPSPFSKRSFARREYTTHDYYVLELADSPNPLRSSSPGMPTRERPFLLEEISEMLGVQVVEPAGELEGHWLVKAEKAIPTLGERDLSERDPVLDTFERLKARAREDGLQRRATAQDLASRRFSSSVKSLVRQVPRQRVKRAPIDVRQDVDQTARVVATRLGIQDPLFPDQWHLVNDEFPQHMMNVTGIWETLGITGKGVITSLVDDGLDYESEDLKDNFDALNSYDFNTHVELPTPSLPADHHGTRCAGQIAAQKNNVCGIGIAYGSRVAGVRILSGPISDVDEAAALNYGYNRTENGVDIYSCSWGPPDDGKSMEGPSSLITKAFINGINRGRGGKGSIFVFASGNGAAKGDQCNFDGYTNSIYSVTVSAVDYKGLHPYYSEPCAANMIVAYSSGSGKHIITTDRGKNECATTHGGTSAAAPNAVGVIALALEANPNLNWRDIQYISRQTAKMINEDDPDWEETSSGRKYSYKYGFGAMDGWNFVQTAKTWKSVGPQAWFFSHSVQLENGAYDASGNFSGGTPIPATKEGIKSGLDITAEMLSHANLDQNGLEHVQVRVWIQHARRGDVEVEIVSPNGVKSVLGAKRDNDADKNGYPGWVFMTVKHWGENPLGTWTVRVSDQSSTKPDSKGSFIGWSMILWGTAIDASKARLYEFPTYEKEEDRWIFPPIEDNYPEDGSQVPSTTRLPTRPTEHLPGDHGTAEGEASNPAFGSATPTPDEGYFSDLSKLSSNQKWFGGAIAIVVLFGLSVAVYFWQRRRAIKRRLAYESLAGNDEMPMTSMVESTALMGGGRRAGRAGASAGDAPRSGRTRELYDAFGEVSDSDEEDANEETRLHPGGENGHGSARRVGENEVGFHSGFLDDEDAVSPMGSATHLPSGGREEYRDEP</sequence>
<evidence type="ECO:0000259" key="18">
    <source>
        <dbReference type="PROSITE" id="PS51829"/>
    </source>
</evidence>
<name>A0AA38UBE5_9AGAR</name>
<dbReference type="CDD" id="cd04059">
    <property type="entry name" value="Peptidases_S8_Protein_convertases_Kexins_Furin-like"/>
    <property type="match status" value="1"/>
</dbReference>
<accession>A0AA38UBE5</accession>
<evidence type="ECO:0000256" key="9">
    <source>
        <dbReference type="ARBA" id="ARBA00022989"/>
    </source>
</evidence>
<dbReference type="InterPro" id="IPR008979">
    <property type="entry name" value="Galactose-bd-like_sf"/>
</dbReference>
<feature type="domain" description="P/Homo B" evidence="18">
    <location>
        <begin position="528"/>
        <end position="680"/>
    </location>
</feature>
<gene>
    <name evidence="19" type="ORF">F5878DRAFT_566867</name>
</gene>
<dbReference type="Gene3D" id="2.60.120.260">
    <property type="entry name" value="Galactose-binding domain-like"/>
    <property type="match status" value="1"/>
</dbReference>
<dbReference type="GO" id="GO:0007323">
    <property type="term" value="P:peptide pheromone maturation"/>
    <property type="evidence" value="ECO:0007669"/>
    <property type="project" value="UniProtKB-ARBA"/>
</dbReference>
<dbReference type="PRINTS" id="PR00723">
    <property type="entry name" value="SUBTILISIN"/>
</dbReference>
<evidence type="ECO:0000256" key="12">
    <source>
        <dbReference type="ARBA" id="ARBA00023180"/>
    </source>
</evidence>
<dbReference type="InterPro" id="IPR000209">
    <property type="entry name" value="Peptidase_S8/S53_dom"/>
</dbReference>
<comment type="similarity">
    <text evidence="2">Belongs to the peptidase S8 family. Furin subfamily.</text>
</comment>
<proteinExistence type="inferred from homology"/>
<dbReference type="GO" id="GO:0004252">
    <property type="term" value="F:serine-type endopeptidase activity"/>
    <property type="evidence" value="ECO:0007669"/>
    <property type="project" value="UniProtKB-UniRule"/>
</dbReference>
<evidence type="ECO:0000256" key="16">
    <source>
        <dbReference type="SAM" id="Phobius"/>
    </source>
</evidence>
<keyword evidence="9 16" id="KW-1133">Transmembrane helix</keyword>
<evidence type="ECO:0000256" key="13">
    <source>
        <dbReference type="PIRSR" id="PIRSR615500-1"/>
    </source>
</evidence>
<keyword evidence="8" id="KW-0106">Calcium</keyword>
<comment type="subcellular location">
    <subcellularLocation>
        <location evidence="1">Membrane</location>
    </subcellularLocation>
</comment>
<dbReference type="SUPFAM" id="SSF49785">
    <property type="entry name" value="Galactose-binding domain-like"/>
    <property type="match status" value="1"/>
</dbReference>
<evidence type="ECO:0000256" key="3">
    <source>
        <dbReference type="ARBA" id="ARBA00022670"/>
    </source>
</evidence>
<dbReference type="InterPro" id="IPR023828">
    <property type="entry name" value="Peptidase_S8_Ser-AS"/>
</dbReference>
<feature type="region of interest" description="Disordered" evidence="15">
    <location>
        <begin position="706"/>
        <end position="751"/>
    </location>
</feature>
<dbReference type="Proteomes" id="UP001163846">
    <property type="component" value="Unassembled WGS sequence"/>
</dbReference>
<dbReference type="PANTHER" id="PTHR42884">
    <property type="entry name" value="PROPROTEIN CONVERTASE SUBTILISIN/KEXIN-RELATED"/>
    <property type="match status" value="1"/>
</dbReference>
<feature type="active site" description="Charge relay system" evidence="13 14">
    <location>
        <position position="238"/>
    </location>
</feature>
<evidence type="ECO:0000256" key="1">
    <source>
        <dbReference type="ARBA" id="ARBA00004370"/>
    </source>
</evidence>
<keyword evidence="6 14" id="KW-0378">Hydrolase</keyword>
<evidence type="ECO:0000313" key="20">
    <source>
        <dbReference type="Proteomes" id="UP001163846"/>
    </source>
</evidence>
<dbReference type="FunFam" id="3.40.50.200:FF:000005">
    <property type="entry name" value="Proprotein convertase subtilisin/kexin type 7"/>
    <property type="match status" value="1"/>
</dbReference>
<dbReference type="InterPro" id="IPR036852">
    <property type="entry name" value="Peptidase_S8/S53_dom_sf"/>
</dbReference>
<dbReference type="InterPro" id="IPR034182">
    <property type="entry name" value="Kexin/furin"/>
</dbReference>
<keyword evidence="10 16" id="KW-0472">Membrane</keyword>
<feature type="active site" description="Charge relay system" evidence="13 14">
    <location>
        <position position="276"/>
    </location>
</feature>
<evidence type="ECO:0000256" key="10">
    <source>
        <dbReference type="ARBA" id="ARBA00023136"/>
    </source>
</evidence>
<comment type="caution">
    <text evidence="19">The sequence shown here is derived from an EMBL/GenBank/DDBJ whole genome shotgun (WGS) entry which is preliminary data.</text>
</comment>
<dbReference type="InterPro" id="IPR022398">
    <property type="entry name" value="Peptidase_S8_His-AS"/>
</dbReference>
<feature type="region of interest" description="Disordered" evidence="15">
    <location>
        <begin position="852"/>
        <end position="921"/>
    </location>
</feature>
<evidence type="ECO:0000256" key="6">
    <source>
        <dbReference type="ARBA" id="ARBA00022801"/>
    </source>
</evidence>
<dbReference type="GO" id="GO:0016485">
    <property type="term" value="P:protein processing"/>
    <property type="evidence" value="ECO:0007669"/>
    <property type="project" value="TreeGrafter"/>
</dbReference>
<evidence type="ECO:0000256" key="2">
    <source>
        <dbReference type="ARBA" id="ARBA00005325"/>
    </source>
</evidence>
<evidence type="ECO:0000313" key="19">
    <source>
        <dbReference type="EMBL" id="KAJ3835635.1"/>
    </source>
</evidence>
<feature type="compositionally biased region" description="Basic and acidic residues" evidence="15">
    <location>
        <begin position="725"/>
        <end position="736"/>
    </location>
</feature>
<keyword evidence="5 17" id="KW-0732">Signal</keyword>
<dbReference type="PROSITE" id="PS00137">
    <property type="entry name" value="SUBTILASE_HIS"/>
    <property type="match status" value="1"/>
</dbReference>
<dbReference type="SUPFAM" id="SSF52743">
    <property type="entry name" value="Subtilisin-like"/>
    <property type="match status" value="1"/>
</dbReference>
<dbReference type="InterPro" id="IPR002884">
    <property type="entry name" value="P_dom"/>
</dbReference>
<keyword evidence="20" id="KW-1185">Reference proteome</keyword>
<dbReference type="PROSITE" id="PS51829">
    <property type="entry name" value="P_HOMO_B"/>
    <property type="match status" value="1"/>
</dbReference>
<evidence type="ECO:0000256" key="14">
    <source>
        <dbReference type="PROSITE-ProRule" id="PRU01240"/>
    </source>
</evidence>
<dbReference type="Pfam" id="PF00082">
    <property type="entry name" value="Peptidase_S8"/>
    <property type="match status" value="1"/>
</dbReference>
<dbReference type="PROSITE" id="PS00138">
    <property type="entry name" value="SUBTILASE_SER"/>
    <property type="match status" value="1"/>
</dbReference>
<dbReference type="PANTHER" id="PTHR42884:SF14">
    <property type="entry name" value="NEUROENDOCRINE CONVERTASE 1"/>
    <property type="match status" value="1"/>
</dbReference>
<evidence type="ECO:0000256" key="7">
    <source>
        <dbReference type="ARBA" id="ARBA00022825"/>
    </source>
</evidence>
<protein>
    <submittedName>
        <fullName evidence="19">Peptidase S8/S53 domain-containing protein</fullName>
    </submittedName>
</protein>
<evidence type="ECO:0000256" key="4">
    <source>
        <dbReference type="ARBA" id="ARBA00022692"/>
    </source>
</evidence>
<feature type="transmembrane region" description="Helical" evidence="16">
    <location>
        <begin position="769"/>
        <end position="789"/>
    </location>
</feature>
<dbReference type="Gene3D" id="3.40.50.200">
    <property type="entry name" value="Peptidase S8/S53 domain"/>
    <property type="match status" value="1"/>
</dbReference>
<evidence type="ECO:0000256" key="5">
    <source>
        <dbReference type="ARBA" id="ARBA00022729"/>
    </source>
</evidence>
<dbReference type="GO" id="GO:0005802">
    <property type="term" value="C:trans-Golgi network"/>
    <property type="evidence" value="ECO:0007669"/>
    <property type="project" value="TreeGrafter"/>
</dbReference>
<organism evidence="19 20">
    <name type="scientific">Lentinula raphanica</name>
    <dbReference type="NCBI Taxonomy" id="153919"/>
    <lineage>
        <taxon>Eukaryota</taxon>
        <taxon>Fungi</taxon>
        <taxon>Dikarya</taxon>
        <taxon>Basidiomycota</taxon>
        <taxon>Agaricomycotina</taxon>
        <taxon>Agaricomycetes</taxon>
        <taxon>Agaricomycetidae</taxon>
        <taxon>Agaricales</taxon>
        <taxon>Marasmiineae</taxon>
        <taxon>Omphalotaceae</taxon>
        <taxon>Lentinula</taxon>
    </lineage>
</organism>
<feature type="active site" description="Charge relay system" evidence="13 14">
    <location>
        <position position="452"/>
    </location>
</feature>
<keyword evidence="11" id="KW-0865">Zymogen</keyword>
<dbReference type="GO" id="GO:0000139">
    <property type="term" value="C:Golgi membrane"/>
    <property type="evidence" value="ECO:0007669"/>
    <property type="project" value="TreeGrafter"/>
</dbReference>
<keyword evidence="12" id="KW-0325">Glycoprotein</keyword>
<dbReference type="InterPro" id="IPR015500">
    <property type="entry name" value="Peptidase_S8_subtilisin-rel"/>
</dbReference>
<feature type="region of interest" description="Disordered" evidence="15">
    <location>
        <begin position="824"/>
        <end position="843"/>
    </location>
</feature>
<feature type="compositionally biased region" description="Low complexity" evidence="15">
    <location>
        <begin position="830"/>
        <end position="841"/>
    </location>
</feature>
<evidence type="ECO:0000256" key="17">
    <source>
        <dbReference type="SAM" id="SignalP"/>
    </source>
</evidence>
<feature type="chain" id="PRO_5041428840" evidence="17">
    <location>
        <begin position="21"/>
        <end position="921"/>
    </location>
</feature>
<reference evidence="19" key="1">
    <citation type="submission" date="2022-08" db="EMBL/GenBank/DDBJ databases">
        <authorList>
            <consortium name="DOE Joint Genome Institute"/>
            <person name="Min B."/>
            <person name="Riley R."/>
            <person name="Sierra-Patev S."/>
            <person name="Naranjo-Ortiz M."/>
            <person name="Looney B."/>
            <person name="Konkel Z."/>
            <person name="Slot J.C."/>
            <person name="Sakamoto Y."/>
            <person name="Steenwyk J.L."/>
            <person name="Rokas A."/>
            <person name="Carro J."/>
            <person name="Camarero S."/>
            <person name="Ferreira P."/>
            <person name="Molpeceres G."/>
            <person name="Ruiz-Duenas F.J."/>
            <person name="Serrano A."/>
            <person name="Henrissat B."/>
            <person name="Drula E."/>
            <person name="Hughes K.W."/>
            <person name="Mata J.L."/>
            <person name="Ishikawa N.K."/>
            <person name="Vargas-Isla R."/>
            <person name="Ushijima S."/>
            <person name="Smith C.A."/>
            <person name="Ahrendt S."/>
            <person name="Andreopoulos W."/>
            <person name="He G."/>
            <person name="Labutti K."/>
            <person name="Lipzen A."/>
            <person name="Ng V."/>
            <person name="Sandor L."/>
            <person name="Barry K."/>
            <person name="Martinez A.T."/>
            <person name="Xiao Y."/>
            <person name="Gibbons J.G."/>
            <person name="Terashima K."/>
            <person name="Hibbett D.S."/>
            <person name="Grigoriev I.V."/>
        </authorList>
    </citation>
    <scope>NUCLEOTIDE SEQUENCE</scope>
    <source>
        <strain evidence="19">TFB9207</strain>
    </source>
</reference>
<keyword evidence="4 16" id="KW-0812">Transmembrane</keyword>